<dbReference type="PANTHER" id="PTHR43877">
    <property type="entry name" value="AMINOALKYLPHOSPHONATE N-ACETYLTRANSFERASE-RELATED-RELATED"/>
    <property type="match status" value="1"/>
</dbReference>
<dbReference type="RefSeq" id="WP_349589893.1">
    <property type="nucleotide sequence ID" value="NZ_JBEFLD010000008.1"/>
</dbReference>
<dbReference type="InterPro" id="IPR000182">
    <property type="entry name" value="GNAT_dom"/>
</dbReference>
<organism evidence="4 5">
    <name type="scientific">Vogesella oryzagri</name>
    <dbReference type="NCBI Taxonomy" id="3160864"/>
    <lineage>
        <taxon>Bacteria</taxon>
        <taxon>Pseudomonadati</taxon>
        <taxon>Pseudomonadota</taxon>
        <taxon>Betaproteobacteria</taxon>
        <taxon>Neisseriales</taxon>
        <taxon>Chromobacteriaceae</taxon>
        <taxon>Vogesella</taxon>
    </lineage>
</organism>
<protein>
    <submittedName>
        <fullName evidence="4">GNAT family N-acetyltransferase</fullName>
    </submittedName>
</protein>
<dbReference type="EMBL" id="JBEFLD010000008">
    <property type="protein sequence ID" value="MEQ6292104.1"/>
    <property type="molecule type" value="Genomic_DNA"/>
</dbReference>
<accession>A0ABV1M7B7</accession>
<evidence type="ECO:0000256" key="1">
    <source>
        <dbReference type="ARBA" id="ARBA00022679"/>
    </source>
</evidence>
<gene>
    <name evidence="4" type="ORF">ABNW52_15930</name>
</gene>
<dbReference type="Proteomes" id="UP001433638">
    <property type="component" value="Unassembled WGS sequence"/>
</dbReference>
<proteinExistence type="predicted"/>
<dbReference type="PROSITE" id="PS51186">
    <property type="entry name" value="GNAT"/>
    <property type="match status" value="1"/>
</dbReference>
<reference evidence="4" key="1">
    <citation type="submission" date="2024-06" db="EMBL/GenBank/DDBJ databases">
        <title>Genome sequence of Vogesella sp. MAHUQ-64.</title>
        <authorList>
            <person name="Huq M.A."/>
        </authorList>
    </citation>
    <scope>NUCLEOTIDE SEQUENCE</scope>
    <source>
        <strain evidence="4">MAHUQ-64</strain>
    </source>
</reference>
<dbReference type="PANTHER" id="PTHR43877:SF2">
    <property type="entry name" value="AMINOALKYLPHOSPHONATE N-ACETYLTRANSFERASE-RELATED"/>
    <property type="match status" value="1"/>
</dbReference>
<evidence type="ECO:0000313" key="5">
    <source>
        <dbReference type="Proteomes" id="UP001433638"/>
    </source>
</evidence>
<name>A0ABV1M7B7_9NEIS</name>
<evidence type="ECO:0000313" key="4">
    <source>
        <dbReference type="EMBL" id="MEQ6292104.1"/>
    </source>
</evidence>
<sequence>MMHILELRQIDDAQLAQLVALLQDCVHGGASVGFLAPLSDKGAARYWRQLARELHLDSLRCWVALYDGHIVGSVQLALCGKANGRHRGEIQKLLVLSAQRGRGIAGRLMQAAEQAAQAAGCTLLVLDTDSDSTAAGLYPRLGWQPAGDIPGYAARPDGTLHATRYFYKFLAA</sequence>
<feature type="domain" description="N-acetyltransferase" evidence="3">
    <location>
        <begin position="5"/>
        <end position="171"/>
    </location>
</feature>
<evidence type="ECO:0000256" key="2">
    <source>
        <dbReference type="ARBA" id="ARBA00023315"/>
    </source>
</evidence>
<dbReference type="Gene3D" id="3.40.630.30">
    <property type="match status" value="1"/>
</dbReference>
<dbReference type="CDD" id="cd04301">
    <property type="entry name" value="NAT_SF"/>
    <property type="match status" value="1"/>
</dbReference>
<dbReference type="InterPro" id="IPR016181">
    <property type="entry name" value="Acyl_CoA_acyltransferase"/>
</dbReference>
<keyword evidence="5" id="KW-1185">Reference proteome</keyword>
<dbReference type="InterPro" id="IPR050832">
    <property type="entry name" value="Bact_Acetyltransf"/>
</dbReference>
<evidence type="ECO:0000259" key="3">
    <source>
        <dbReference type="PROSITE" id="PS51186"/>
    </source>
</evidence>
<keyword evidence="2" id="KW-0012">Acyltransferase</keyword>
<keyword evidence="1" id="KW-0808">Transferase</keyword>
<comment type="caution">
    <text evidence="4">The sequence shown here is derived from an EMBL/GenBank/DDBJ whole genome shotgun (WGS) entry which is preliminary data.</text>
</comment>
<dbReference type="SUPFAM" id="SSF55729">
    <property type="entry name" value="Acyl-CoA N-acyltransferases (Nat)"/>
    <property type="match status" value="1"/>
</dbReference>
<dbReference type="Pfam" id="PF00583">
    <property type="entry name" value="Acetyltransf_1"/>
    <property type="match status" value="1"/>
</dbReference>